<dbReference type="InterPro" id="IPR036188">
    <property type="entry name" value="FAD/NAD-bd_sf"/>
</dbReference>
<evidence type="ECO:0000256" key="2">
    <source>
        <dbReference type="ARBA" id="ARBA00022630"/>
    </source>
</evidence>
<keyword evidence="5" id="KW-0614">Plasmid</keyword>
<keyword evidence="8" id="KW-1185">Reference proteome</keyword>
<dbReference type="PATRIC" id="fig|158500.4.peg.4122"/>
<organism evidence="6 7">
    <name type="scientific">Novosphingobium resinovorum</name>
    <dbReference type="NCBI Taxonomy" id="158500"/>
    <lineage>
        <taxon>Bacteria</taxon>
        <taxon>Pseudomonadati</taxon>
        <taxon>Pseudomonadota</taxon>
        <taxon>Alphaproteobacteria</taxon>
        <taxon>Sphingomonadales</taxon>
        <taxon>Sphingomonadaceae</taxon>
        <taxon>Novosphingobium</taxon>
    </lineage>
</organism>
<reference evidence="8" key="3">
    <citation type="journal article" date="2017" name="J. Biotechnol.">
        <title>Complete genome sequence of Novosphingobium resinovorum SA1, a versatile xenobiotic-degrading bacterium capable of utilizing sulfanilic acid.</title>
        <authorList>
            <person name="Hegedus B."/>
            <person name="Kos P.B."/>
            <person name="Balint B."/>
            <person name="Maroti G."/>
            <person name="Gan H.M."/>
            <person name="Perei K."/>
            <person name="Rakhely G."/>
        </authorList>
    </citation>
    <scope>NUCLEOTIDE SEQUENCE [LARGE SCALE GENOMIC DNA]</scope>
    <source>
        <strain evidence="8">SA1</strain>
    </source>
</reference>
<dbReference type="OrthoDB" id="9786503at2"/>
<dbReference type="EMBL" id="CP017076">
    <property type="protein sequence ID" value="AOR79442.1"/>
    <property type="molecule type" value="Genomic_DNA"/>
</dbReference>
<dbReference type="InterPro" id="IPR050097">
    <property type="entry name" value="Ferredoxin-NADP_redctase_2"/>
</dbReference>
<gene>
    <name evidence="5" type="ORF">BES08_21680</name>
    <name evidence="6" type="ORF">BV97_04056</name>
</gene>
<dbReference type="GO" id="GO:0016491">
    <property type="term" value="F:oxidoreductase activity"/>
    <property type="evidence" value="ECO:0007669"/>
    <property type="project" value="UniProtKB-KW"/>
</dbReference>
<dbReference type="AlphaFoldDB" id="A0A031JR72"/>
<dbReference type="Pfam" id="PF07992">
    <property type="entry name" value="Pyr_redox_2"/>
    <property type="match status" value="1"/>
</dbReference>
<protein>
    <recommendedName>
        <fullName evidence="1">Thioredoxin reductase</fullName>
    </recommendedName>
</protein>
<evidence type="ECO:0000313" key="6">
    <source>
        <dbReference type="EMBL" id="EZP79389.1"/>
    </source>
</evidence>
<name>A0A031JR72_9SPHN</name>
<dbReference type="Proteomes" id="UP000024329">
    <property type="component" value="Unassembled WGS sequence"/>
</dbReference>
<dbReference type="KEGG" id="nre:BES08_21680"/>
<evidence type="ECO:0000256" key="3">
    <source>
        <dbReference type="ARBA" id="ARBA00023002"/>
    </source>
</evidence>
<evidence type="ECO:0000313" key="7">
    <source>
        <dbReference type="Proteomes" id="UP000024329"/>
    </source>
</evidence>
<dbReference type="SUPFAM" id="SSF51905">
    <property type="entry name" value="FAD/NAD(P)-binding domain"/>
    <property type="match status" value="1"/>
</dbReference>
<dbReference type="PANTHER" id="PTHR48105">
    <property type="entry name" value="THIOREDOXIN REDUCTASE 1-RELATED-RELATED"/>
    <property type="match status" value="1"/>
</dbReference>
<evidence type="ECO:0000313" key="8">
    <source>
        <dbReference type="Proteomes" id="UP000094626"/>
    </source>
</evidence>
<dbReference type="RefSeq" id="WP_036528202.1">
    <property type="nucleotide sequence ID" value="NZ_CP017076.1"/>
</dbReference>
<evidence type="ECO:0000259" key="4">
    <source>
        <dbReference type="Pfam" id="PF07992"/>
    </source>
</evidence>
<evidence type="ECO:0000256" key="1">
    <source>
        <dbReference type="ARBA" id="ARBA00018719"/>
    </source>
</evidence>
<reference evidence="5" key="2">
    <citation type="submission" date="2016-08" db="EMBL/GenBank/DDBJ databases">
        <authorList>
            <person name="Seilhamer J.J."/>
        </authorList>
    </citation>
    <scope>NUCLEOTIDE SEQUENCE [LARGE SCALE GENOMIC DNA]</scope>
    <source>
        <strain evidence="5">SA1</strain>
        <plasmid evidence="5">pSA1</plasmid>
    </source>
</reference>
<dbReference type="PRINTS" id="PR00469">
    <property type="entry name" value="PNDRDTASEII"/>
</dbReference>
<dbReference type="eggNOG" id="COG0492">
    <property type="taxonomic scope" value="Bacteria"/>
</dbReference>
<evidence type="ECO:0000313" key="5">
    <source>
        <dbReference type="EMBL" id="AOR79442.1"/>
    </source>
</evidence>
<reference evidence="6 7" key="1">
    <citation type="submission" date="2014-03" db="EMBL/GenBank/DDBJ databases">
        <title>Whole genome sequence of Novosphingobium resinovorum KF1.</title>
        <authorList>
            <person name="Gan H.M."/>
            <person name="Gan H.Y."/>
            <person name="Chew T.H."/>
            <person name="Savka M.A."/>
        </authorList>
    </citation>
    <scope>NUCLEOTIDE SEQUENCE [LARGE SCALE GENOMIC DNA]</scope>
    <source>
        <strain evidence="6 7">KF1</strain>
    </source>
</reference>
<geneLocation type="plasmid" evidence="5 8">
    <name>pSA1</name>
</geneLocation>
<feature type="domain" description="FAD/NAD(P)-binding" evidence="4">
    <location>
        <begin position="6"/>
        <end position="285"/>
    </location>
</feature>
<sequence length="304" mass="32441">MKQLLDCLVIGAGPAGLTAAIYLARFHFSIAIVDAGHSRAALIPRTHNHAGYPGGIAGTELLALMRDQAAEFGAVVTEGLIEGLERTEEGFVARAQGREWSARTVLLCTGVINNRPQIAPDIHDAALRRGLLRYCPICDGYEVTDKRVGVLGTRSHGFKEAIFLRMYTRDVTLIATDGEHNLSDDEKRRLAVAGAVLIDGPCAPLRLEDAQIVVPTPRGELKFDSVYPALGSVIRSELATAIGAEGTDVGCLIVDDHQRTSLPGLYAAGDVAKGLDQISHAMGEAGVAAVTIRNDLAERGILFR</sequence>
<dbReference type="PRINTS" id="PR00368">
    <property type="entry name" value="FADPNR"/>
</dbReference>
<keyword evidence="3" id="KW-0560">Oxidoreductase</keyword>
<dbReference type="EMBL" id="JFYZ01000026">
    <property type="protein sequence ID" value="EZP79389.1"/>
    <property type="molecule type" value="Genomic_DNA"/>
</dbReference>
<dbReference type="Proteomes" id="UP000094626">
    <property type="component" value="Plasmid pSA1"/>
</dbReference>
<dbReference type="InterPro" id="IPR023753">
    <property type="entry name" value="FAD/NAD-binding_dom"/>
</dbReference>
<accession>A0A031JR72</accession>
<keyword evidence="2" id="KW-0285">Flavoprotein</keyword>
<dbReference type="Gene3D" id="3.50.50.60">
    <property type="entry name" value="FAD/NAD(P)-binding domain"/>
    <property type="match status" value="2"/>
</dbReference>
<proteinExistence type="predicted"/>